<evidence type="ECO:0000256" key="11">
    <source>
        <dbReference type="RuleBase" id="RU003826"/>
    </source>
</evidence>
<gene>
    <name evidence="10 14" type="primary">thiE</name>
    <name evidence="14" type="ORF">ACFOSH_34650</name>
</gene>
<feature type="binding site" evidence="10">
    <location>
        <position position="80"/>
    </location>
    <ligand>
        <name>Mg(2+)</name>
        <dbReference type="ChEBI" id="CHEBI:18420"/>
    </ligand>
</feature>
<dbReference type="EMBL" id="JBHRWK010000070">
    <property type="protein sequence ID" value="MFC3454602.1"/>
    <property type="molecule type" value="Genomic_DNA"/>
</dbReference>
<keyword evidence="15" id="KW-1185">Reference proteome</keyword>
<reference evidence="15" key="1">
    <citation type="journal article" date="2019" name="Int. J. Syst. Evol. Microbiol.">
        <title>The Global Catalogue of Microorganisms (GCM) 10K type strain sequencing project: providing services to taxonomists for standard genome sequencing and annotation.</title>
        <authorList>
            <consortium name="The Broad Institute Genomics Platform"/>
            <consortium name="The Broad Institute Genome Sequencing Center for Infectious Disease"/>
            <person name="Wu L."/>
            <person name="Ma J."/>
        </authorList>
    </citation>
    <scope>NUCLEOTIDE SEQUENCE [LARGE SCALE GENOMIC DNA]</scope>
    <source>
        <strain evidence="15">CGMCC 4.7676</strain>
    </source>
</reference>
<protein>
    <recommendedName>
        <fullName evidence="10">Thiamine-phosphate synthase</fullName>
        <shortName evidence="10">TP synthase</shortName>
        <shortName evidence="10">TPS</shortName>
        <ecNumber evidence="10">2.5.1.3</ecNumber>
    </recommendedName>
    <alternativeName>
        <fullName evidence="10">Thiamine-phosphate pyrophosphorylase</fullName>
        <shortName evidence="10">TMP pyrophosphorylase</shortName>
        <shortName evidence="10">TMP-PPase</shortName>
    </alternativeName>
</protein>
<dbReference type="PANTHER" id="PTHR20857">
    <property type="entry name" value="THIAMINE-PHOSPHATE PYROPHOSPHORYLASE"/>
    <property type="match status" value="1"/>
</dbReference>
<dbReference type="RefSeq" id="WP_378244264.1">
    <property type="nucleotide sequence ID" value="NZ_JBHRWK010000070.1"/>
</dbReference>
<keyword evidence="4 10" id="KW-0479">Metal-binding</keyword>
<feature type="binding site" evidence="10">
    <location>
        <begin position="145"/>
        <end position="147"/>
    </location>
    <ligand>
        <name>2-[(2R,5Z)-2-carboxy-4-methylthiazol-5(2H)-ylidene]ethyl phosphate</name>
        <dbReference type="ChEBI" id="CHEBI:62899"/>
    </ligand>
</feature>
<feature type="binding site" evidence="10">
    <location>
        <begin position="47"/>
        <end position="51"/>
    </location>
    <ligand>
        <name>4-amino-2-methyl-5-(diphosphooxymethyl)pyrimidine</name>
        <dbReference type="ChEBI" id="CHEBI:57841"/>
    </ligand>
</feature>
<comment type="caution">
    <text evidence="14">The sequence shown here is derived from an EMBL/GenBank/DDBJ whole genome shotgun (WGS) entry which is preliminary data.</text>
</comment>
<evidence type="ECO:0000256" key="8">
    <source>
        <dbReference type="ARBA" id="ARBA00047851"/>
    </source>
</evidence>
<comment type="function">
    <text evidence="1 10">Condenses 4-methyl-5-(beta-hydroxyethyl)thiazole monophosphate (THZ-P) and 2-methyl-4-amino-5-hydroxymethyl pyrimidine pyrophosphate (HMP-PP) to form thiamine monophosphate (TMP).</text>
</comment>
<keyword evidence="3 10" id="KW-0808">Transferase</keyword>
<dbReference type="InterPro" id="IPR022998">
    <property type="entry name" value="ThiamineP_synth_TenI"/>
</dbReference>
<dbReference type="Proteomes" id="UP001595645">
    <property type="component" value="Unassembled WGS sequence"/>
</dbReference>
<dbReference type="CDD" id="cd00564">
    <property type="entry name" value="TMP_TenI"/>
    <property type="match status" value="1"/>
</dbReference>
<feature type="binding site" evidence="10">
    <location>
        <position position="176"/>
    </location>
    <ligand>
        <name>2-[(2R,5Z)-2-carboxy-4-methylthiazol-5(2H)-ylidene]ethyl phosphate</name>
        <dbReference type="ChEBI" id="CHEBI:62899"/>
    </ligand>
</feature>
<comment type="similarity">
    <text evidence="10 11">Belongs to the thiamine-phosphate synthase family.</text>
</comment>
<keyword evidence="5 10" id="KW-0460">Magnesium</keyword>
<dbReference type="GO" id="GO:0004789">
    <property type="term" value="F:thiamine-phosphate diphosphorylase activity"/>
    <property type="evidence" value="ECO:0007669"/>
    <property type="project" value="UniProtKB-EC"/>
</dbReference>
<comment type="pathway">
    <text evidence="2 10 12">Cofactor biosynthesis; thiamine diphosphate biosynthesis; thiamine phosphate from 4-amino-2-methyl-5-diphosphomethylpyrimidine and 4-methyl-5-(2-phosphoethyl)-thiazole: step 1/1.</text>
</comment>
<feature type="domain" description="Thiamine phosphate synthase/TenI" evidence="13">
    <location>
        <begin position="18"/>
        <end position="199"/>
    </location>
</feature>
<comment type="catalytic activity">
    <reaction evidence="9 10 11">
        <text>2-[(2R,5Z)-2-carboxy-4-methylthiazol-5(2H)-ylidene]ethyl phosphate + 4-amino-2-methyl-5-(diphosphooxymethyl)pyrimidine + 2 H(+) = thiamine phosphate + CO2 + diphosphate</text>
        <dbReference type="Rhea" id="RHEA:47844"/>
        <dbReference type="ChEBI" id="CHEBI:15378"/>
        <dbReference type="ChEBI" id="CHEBI:16526"/>
        <dbReference type="ChEBI" id="CHEBI:33019"/>
        <dbReference type="ChEBI" id="CHEBI:37575"/>
        <dbReference type="ChEBI" id="CHEBI:57841"/>
        <dbReference type="ChEBI" id="CHEBI:62899"/>
        <dbReference type="EC" id="2.5.1.3"/>
    </reaction>
</comment>
<comment type="cofactor">
    <cofactor evidence="10">
        <name>Mg(2+)</name>
        <dbReference type="ChEBI" id="CHEBI:18420"/>
    </cofactor>
    <text evidence="10">Binds 1 Mg(2+) ion per subunit.</text>
</comment>
<comment type="catalytic activity">
    <reaction evidence="8 10 11">
        <text>2-(2-carboxy-4-methylthiazol-5-yl)ethyl phosphate + 4-amino-2-methyl-5-(diphosphooxymethyl)pyrimidine + 2 H(+) = thiamine phosphate + CO2 + diphosphate</text>
        <dbReference type="Rhea" id="RHEA:47848"/>
        <dbReference type="ChEBI" id="CHEBI:15378"/>
        <dbReference type="ChEBI" id="CHEBI:16526"/>
        <dbReference type="ChEBI" id="CHEBI:33019"/>
        <dbReference type="ChEBI" id="CHEBI:37575"/>
        <dbReference type="ChEBI" id="CHEBI:57841"/>
        <dbReference type="ChEBI" id="CHEBI:62890"/>
        <dbReference type="EC" id="2.5.1.3"/>
    </reaction>
</comment>
<proteinExistence type="inferred from homology"/>
<dbReference type="Gene3D" id="3.20.20.70">
    <property type="entry name" value="Aldolase class I"/>
    <property type="match status" value="1"/>
</dbReference>
<accession>A0ABV7P811</accession>
<dbReference type="HAMAP" id="MF_00097">
    <property type="entry name" value="TMP_synthase"/>
    <property type="match status" value="1"/>
</dbReference>
<feature type="binding site" evidence="10">
    <location>
        <position position="118"/>
    </location>
    <ligand>
        <name>4-amino-2-methyl-5-(diphosphooxymethyl)pyrimidine</name>
        <dbReference type="ChEBI" id="CHEBI:57841"/>
    </ligand>
</feature>
<evidence type="ECO:0000259" key="13">
    <source>
        <dbReference type="Pfam" id="PF02581"/>
    </source>
</evidence>
<comment type="caution">
    <text evidence="10">Lacks conserved residue(s) required for the propagation of feature annotation.</text>
</comment>
<sequence>MPTLSGPQIRAALADARLYLCTDARSGRGDLAEFADAALAGGVDIIQLRDKTIEAKPEIAALEVLAEACEKHGKLLAVNDRADVALAVGAHVLHLGQDDIPVPLARRILGEDVVIGRSTHSAEEAKAAAEEPGVDYFCTGPCWPTPTKPGRPAPGLDLVRATGAFGTSRPWFAIGGIDTDRLPEVLDAGASRIVVVRAITEAEDPGAAARTLRSSLA</sequence>
<dbReference type="SUPFAM" id="SSF51391">
    <property type="entry name" value="Thiamin phosphate synthase"/>
    <property type="match status" value="1"/>
</dbReference>
<evidence type="ECO:0000256" key="2">
    <source>
        <dbReference type="ARBA" id="ARBA00005165"/>
    </source>
</evidence>
<evidence type="ECO:0000256" key="1">
    <source>
        <dbReference type="ARBA" id="ARBA00003814"/>
    </source>
</evidence>
<dbReference type="InterPro" id="IPR013785">
    <property type="entry name" value="Aldolase_TIM"/>
</dbReference>
<evidence type="ECO:0000313" key="14">
    <source>
        <dbReference type="EMBL" id="MFC3454602.1"/>
    </source>
</evidence>
<name>A0ABV7P811_9PSEU</name>
<evidence type="ECO:0000256" key="9">
    <source>
        <dbReference type="ARBA" id="ARBA00047883"/>
    </source>
</evidence>
<feature type="binding site" evidence="10">
    <location>
        <position position="79"/>
    </location>
    <ligand>
        <name>4-amino-2-methyl-5-(diphosphooxymethyl)pyrimidine</name>
        <dbReference type="ChEBI" id="CHEBI:57841"/>
    </ligand>
</feature>
<evidence type="ECO:0000256" key="10">
    <source>
        <dbReference type="HAMAP-Rule" id="MF_00097"/>
    </source>
</evidence>
<evidence type="ECO:0000313" key="15">
    <source>
        <dbReference type="Proteomes" id="UP001595645"/>
    </source>
</evidence>
<evidence type="ECO:0000256" key="12">
    <source>
        <dbReference type="RuleBase" id="RU004253"/>
    </source>
</evidence>
<evidence type="ECO:0000256" key="3">
    <source>
        <dbReference type="ARBA" id="ARBA00022679"/>
    </source>
</evidence>
<keyword evidence="6 10" id="KW-0784">Thiamine biosynthesis</keyword>
<evidence type="ECO:0000256" key="7">
    <source>
        <dbReference type="ARBA" id="ARBA00047334"/>
    </source>
</evidence>
<feature type="binding site" evidence="10">
    <location>
        <position position="148"/>
    </location>
    <ligand>
        <name>4-amino-2-methyl-5-(diphosphooxymethyl)pyrimidine</name>
        <dbReference type="ChEBI" id="CHEBI:57841"/>
    </ligand>
</feature>
<evidence type="ECO:0000256" key="4">
    <source>
        <dbReference type="ARBA" id="ARBA00022723"/>
    </source>
</evidence>
<dbReference type="InterPro" id="IPR034291">
    <property type="entry name" value="TMP_synthase"/>
</dbReference>
<evidence type="ECO:0000256" key="6">
    <source>
        <dbReference type="ARBA" id="ARBA00022977"/>
    </source>
</evidence>
<evidence type="ECO:0000256" key="5">
    <source>
        <dbReference type="ARBA" id="ARBA00022842"/>
    </source>
</evidence>
<dbReference type="NCBIfam" id="TIGR00693">
    <property type="entry name" value="thiE"/>
    <property type="match status" value="1"/>
</dbReference>
<comment type="catalytic activity">
    <reaction evidence="7 10 11">
        <text>4-methyl-5-(2-phosphooxyethyl)-thiazole + 4-amino-2-methyl-5-(diphosphooxymethyl)pyrimidine + H(+) = thiamine phosphate + diphosphate</text>
        <dbReference type="Rhea" id="RHEA:22328"/>
        <dbReference type="ChEBI" id="CHEBI:15378"/>
        <dbReference type="ChEBI" id="CHEBI:33019"/>
        <dbReference type="ChEBI" id="CHEBI:37575"/>
        <dbReference type="ChEBI" id="CHEBI:57841"/>
        <dbReference type="ChEBI" id="CHEBI:58296"/>
        <dbReference type="EC" id="2.5.1.3"/>
    </reaction>
</comment>
<dbReference type="EC" id="2.5.1.3" evidence="10"/>
<dbReference type="Pfam" id="PF02581">
    <property type="entry name" value="TMP-TENI"/>
    <property type="match status" value="1"/>
</dbReference>
<feature type="binding site" evidence="10">
    <location>
        <position position="99"/>
    </location>
    <ligand>
        <name>Mg(2+)</name>
        <dbReference type="ChEBI" id="CHEBI:18420"/>
    </ligand>
</feature>
<dbReference type="PANTHER" id="PTHR20857:SF15">
    <property type="entry name" value="THIAMINE-PHOSPHATE SYNTHASE"/>
    <property type="match status" value="1"/>
</dbReference>
<dbReference type="InterPro" id="IPR036206">
    <property type="entry name" value="ThiamineP_synth_sf"/>
</dbReference>
<organism evidence="14 15">
    <name type="scientific">Amycolatopsis speibonae</name>
    <dbReference type="NCBI Taxonomy" id="1450224"/>
    <lineage>
        <taxon>Bacteria</taxon>
        <taxon>Bacillati</taxon>
        <taxon>Actinomycetota</taxon>
        <taxon>Actinomycetes</taxon>
        <taxon>Pseudonocardiales</taxon>
        <taxon>Pseudonocardiaceae</taxon>
        <taxon>Amycolatopsis</taxon>
    </lineage>
</organism>